<comment type="subcellular location">
    <subcellularLocation>
        <location evidence="1">Cell membrane</location>
        <topology evidence="1">Multi-pass membrane protein</topology>
    </subcellularLocation>
</comment>
<dbReference type="RefSeq" id="WP_119148669.1">
    <property type="nucleotide sequence ID" value="NZ_QXJM01000029.1"/>
</dbReference>
<keyword evidence="3 5" id="KW-1133">Transmembrane helix</keyword>
<evidence type="ECO:0000256" key="5">
    <source>
        <dbReference type="SAM" id="Phobius"/>
    </source>
</evidence>
<dbReference type="PROSITE" id="PS50929">
    <property type="entry name" value="ABC_TM1F"/>
    <property type="match status" value="1"/>
</dbReference>
<dbReference type="AlphaFoldDB" id="A0A398CN07"/>
<dbReference type="Gene3D" id="1.20.1560.10">
    <property type="entry name" value="ABC transporter type 1, transmembrane domain"/>
    <property type="match status" value="1"/>
</dbReference>
<dbReference type="GO" id="GO:0005524">
    <property type="term" value="F:ATP binding"/>
    <property type="evidence" value="ECO:0007669"/>
    <property type="project" value="UniProtKB-KW"/>
</dbReference>
<feature type="transmembrane region" description="Helical" evidence="5">
    <location>
        <begin position="60"/>
        <end position="81"/>
    </location>
</feature>
<evidence type="ECO:0000256" key="1">
    <source>
        <dbReference type="ARBA" id="ARBA00004651"/>
    </source>
</evidence>
<keyword evidence="7" id="KW-0067">ATP-binding</keyword>
<evidence type="ECO:0000259" key="6">
    <source>
        <dbReference type="PROSITE" id="PS50929"/>
    </source>
</evidence>
<keyword evidence="4 5" id="KW-0472">Membrane</keyword>
<dbReference type="EMBL" id="QXJM01000029">
    <property type="protein sequence ID" value="RIE03993.1"/>
    <property type="molecule type" value="Genomic_DNA"/>
</dbReference>
<feature type="transmembrane region" description="Helical" evidence="5">
    <location>
        <begin position="147"/>
        <end position="171"/>
    </location>
</feature>
<feature type="transmembrane region" description="Helical" evidence="5">
    <location>
        <begin position="280"/>
        <end position="296"/>
    </location>
</feature>
<keyword evidence="8" id="KW-1185">Reference proteome</keyword>
<dbReference type="GO" id="GO:0005886">
    <property type="term" value="C:plasma membrane"/>
    <property type="evidence" value="ECO:0007669"/>
    <property type="project" value="UniProtKB-SubCell"/>
</dbReference>
<dbReference type="Proteomes" id="UP000266340">
    <property type="component" value="Unassembled WGS sequence"/>
</dbReference>
<dbReference type="GO" id="GO:0015421">
    <property type="term" value="F:ABC-type oligopeptide transporter activity"/>
    <property type="evidence" value="ECO:0007669"/>
    <property type="project" value="TreeGrafter"/>
</dbReference>
<sequence>MDNVKTGKVVAFLLSLVKPYPLEVSLCLFGAVFGTFFDIFQARYLKGIVDHAIAGDSSGFTTSVLTIVLILLSGCAVRYVIKYYSGHLGVQVIRDVRRKLAYRLANLPAAYLEKRHSGDLLSRLNNDVGAVQGFVEWQIANMIYTPLAIAGVSVYLFWLNWKLLLASIILLPASMIAAKRLGKAVSAYAVQLQEGFAKFNATIQDVTGGIATIKAYKLEPVLFDKFKEVTDDIMDKKLKTDWRCLFIAPISMVLGVVPQMSCVLYGGYMTVKGQITPGELLAFTYLLGFLIAHCPASPD</sequence>
<dbReference type="InterPro" id="IPR039421">
    <property type="entry name" value="Type_1_exporter"/>
</dbReference>
<dbReference type="CDD" id="cd07346">
    <property type="entry name" value="ABC_6TM_exporters"/>
    <property type="match status" value="1"/>
</dbReference>
<protein>
    <submittedName>
        <fullName evidence="7">ABC transporter ATP-binding protein</fullName>
    </submittedName>
</protein>
<gene>
    <name evidence="7" type="ORF">D3H35_08525</name>
</gene>
<dbReference type="Pfam" id="PF00664">
    <property type="entry name" value="ABC_membrane"/>
    <property type="match status" value="1"/>
</dbReference>
<comment type="caution">
    <text evidence="7">The sequence shown here is derived from an EMBL/GenBank/DDBJ whole genome shotgun (WGS) entry which is preliminary data.</text>
</comment>
<dbReference type="OrthoDB" id="9770415at2"/>
<evidence type="ECO:0000313" key="7">
    <source>
        <dbReference type="EMBL" id="RIE03993.1"/>
    </source>
</evidence>
<evidence type="ECO:0000256" key="2">
    <source>
        <dbReference type="ARBA" id="ARBA00022692"/>
    </source>
</evidence>
<keyword evidence="2 5" id="KW-0812">Transmembrane</keyword>
<dbReference type="InterPro" id="IPR036640">
    <property type="entry name" value="ABC1_TM_sf"/>
</dbReference>
<feature type="transmembrane region" description="Helical" evidence="5">
    <location>
        <begin position="20"/>
        <end position="40"/>
    </location>
</feature>
<reference evidence="7 8" key="1">
    <citation type="submission" date="2018-09" db="EMBL/GenBank/DDBJ databases">
        <title>Cohnella cavernae sp. nov., isolated from a karst cave.</title>
        <authorList>
            <person name="Zhu H."/>
        </authorList>
    </citation>
    <scope>NUCLEOTIDE SEQUENCE [LARGE SCALE GENOMIC DNA]</scope>
    <source>
        <strain evidence="7 8">K2E09-144</strain>
    </source>
</reference>
<evidence type="ECO:0000256" key="4">
    <source>
        <dbReference type="ARBA" id="ARBA00023136"/>
    </source>
</evidence>
<dbReference type="PANTHER" id="PTHR43394:SF1">
    <property type="entry name" value="ATP-BINDING CASSETTE SUB-FAMILY B MEMBER 10, MITOCHONDRIAL"/>
    <property type="match status" value="1"/>
</dbReference>
<proteinExistence type="predicted"/>
<accession>A0A398CN07</accession>
<organism evidence="7 8">
    <name type="scientific">Cohnella faecalis</name>
    <dbReference type="NCBI Taxonomy" id="2315694"/>
    <lineage>
        <taxon>Bacteria</taxon>
        <taxon>Bacillati</taxon>
        <taxon>Bacillota</taxon>
        <taxon>Bacilli</taxon>
        <taxon>Bacillales</taxon>
        <taxon>Paenibacillaceae</taxon>
        <taxon>Cohnella</taxon>
    </lineage>
</organism>
<feature type="transmembrane region" description="Helical" evidence="5">
    <location>
        <begin position="244"/>
        <end position="268"/>
    </location>
</feature>
<name>A0A398CN07_9BACL</name>
<dbReference type="PANTHER" id="PTHR43394">
    <property type="entry name" value="ATP-DEPENDENT PERMEASE MDL1, MITOCHONDRIAL"/>
    <property type="match status" value="1"/>
</dbReference>
<dbReference type="SUPFAM" id="SSF90123">
    <property type="entry name" value="ABC transporter transmembrane region"/>
    <property type="match status" value="1"/>
</dbReference>
<keyword evidence="7" id="KW-0547">Nucleotide-binding</keyword>
<evidence type="ECO:0000256" key="3">
    <source>
        <dbReference type="ARBA" id="ARBA00022989"/>
    </source>
</evidence>
<feature type="domain" description="ABC transmembrane type-1" evidence="6">
    <location>
        <begin position="26"/>
        <end position="292"/>
    </location>
</feature>
<evidence type="ECO:0000313" key="8">
    <source>
        <dbReference type="Proteomes" id="UP000266340"/>
    </source>
</evidence>
<dbReference type="InterPro" id="IPR011527">
    <property type="entry name" value="ABC1_TM_dom"/>
</dbReference>